<dbReference type="GO" id="GO:0003824">
    <property type="term" value="F:catalytic activity"/>
    <property type="evidence" value="ECO:0007669"/>
    <property type="project" value="InterPro"/>
</dbReference>
<accession>A0A7Y4NTJ5</accession>
<evidence type="ECO:0000259" key="2">
    <source>
        <dbReference type="Pfam" id="PF03372"/>
    </source>
</evidence>
<evidence type="ECO:0000313" key="3">
    <source>
        <dbReference type="EMBL" id="NOK36950.1"/>
    </source>
</evidence>
<protein>
    <recommendedName>
        <fullName evidence="2">Endonuclease/exonuclease/phosphatase domain-containing protein</fullName>
    </recommendedName>
</protein>
<gene>
    <name evidence="3" type="ORF">HMI49_27470</name>
</gene>
<dbReference type="Gene3D" id="3.60.10.10">
    <property type="entry name" value="Endonuclease/exonuclease/phosphatase"/>
    <property type="match status" value="1"/>
</dbReference>
<name>A0A7Y4NTJ5_9BACT</name>
<reference evidence="3 4" key="1">
    <citation type="submission" date="2020-05" db="EMBL/GenBank/DDBJ databases">
        <authorList>
            <person name="Whitworth D."/>
        </authorList>
    </citation>
    <scope>NUCLEOTIDE SEQUENCE [LARGE SCALE GENOMIC DNA]</scope>
    <source>
        <strain evidence="3 4">AB043B</strain>
    </source>
</reference>
<comment type="caution">
    <text evidence="3">The sequence shown here is derived from an EMBL/GenBank/DDBJ whole genome shotgun (WGS) entry which is preliminary data.</text>
</comment>
<dbReference type="Pfam" id="PF03372">
    <property type="entry name" value="Exo_endo_phos"/>
    <property type="match status" value="1"/>
</dbReference>
<feature type="domain" description="Endonuclease/exonuclease/phosphatase" evidence="2">
    <location>
        <begin position="89"/>
        <end position="406"/>
    </location>
</feature>
<feature type="region of interest" description="Disordered" evidence="1">
    <location>
        <begin position="195"/>
        <end position="217"/>
    </location>
</feature>
<organism evidence="3 4">
    <name type="scientific">Corallococcus exercitus</name>
    <dbReference type="NCBI Taxonomy" id="2316736"/>
    <lineage>
        <taxon>Bacteria</taxon>
        <taxon>Pseudomonadati</taxon>
        <taxon>Myxococcota</taxon>
        <taxon>Myxococcia</taxon>
        <taxon>Myxococcales</taxon>
        <taxon>Cystobacterineae</taxon>
        <taxon>Myxococcaceae</taxon>
        <taxon>Corallococcus</taxon>
    </lineage>
</organism>
<dbReference type="EMBL" id="JABFJV010000194">
    <property type="protein sequence ID" value="NOK36950.1"/>
    <property type="molecule type" value="Genomic_DNA"/>
</dbReference>
<dbReference type="Proteomes" id="UP000563426">
    <property type="component" value="Unassembled WGS sequence"/>
</dbReference>
<evidence type="ECO:0000256" key="1">
    <source>
        <dbReference type="SAM" id="MobiDB-lite"/>
    </source>
</evidence>
<evidence type="ECO:0000313" key="4">
    <source>
        <dbReference type="Proteomes" id="UP000563426"/>
    </source>
</evidence>
<feature type="compositionally biased region" description="Basic and acidic residues" evidence="1">
    <location>
        <begin position="199"/>
        <end position="217"/>
    </location>
</feature>
<dbReference type="InterPro" id="IPR036691">
    <property type="entry name" value="Endo/exonu/phosph_ase_sf"/>
</dbReference>
<dbReference type="AlphaFoldDB" id="A0A7Y4NTJ5"/>
<sequence length="415" mass="43560">MSLLRLATRNLLSRLVTPSPPRIEGSGLPPASKPQAKDLRHADGFTPAPTRRPGEAKKPELNPAPLREGYSHPVSADALPPPDQGTGILTLNTASGAGDKYRTADKREEQARLIQQTDASIVAFQEVDVNVNRTGNVNTALDVIARVNPDFGVFASGTVPRFDINDASAPDTAVRTGADGTTLYQTPSGTLITGESFSGDDRPIQGKEVSDAERDSGADATYGNALYVAAPEQVTEAYTLALPNSAEEGAIGAADAGQLAALADGKLTSEERAALMTRNEALRDAAGPEPRSALVTRVRGEDGQERTIINVHLASADDPKLREAQLEYLAQVVSAESKGPPAREVVVMGDFNSSTAEVGAAFGKVGLERVVGGAKANGDNFDQVWTTAGIDTRNSAQVETDGVTDHTYAGYTEIS</sequence>
<keyword evidence="4" id="KW-1185">Reference proteome</keyword>
<dbReference type="InterPro" id="IPR005135">
    <property type="entry name" value="Endo/exonuclease/phosphatase"/>
</dbReference>
<dbReference type="RefSeq" id="WP_171437128.1">
    <property type="nucleotide sequence ID" value="NZ_JABFJV010000194.1"/>
</dbReference>
<feature type="region of interest" description="Disordered" evidence="1">
    <location>
        <begin position="16"/>
        <end position="85"/>
    </location>
</feature>
<proteinExistence type="predicted"/>
<dbReference type="SUPFAM" id="SSF56219">
    <property type="entry name" value="DNase I-like"/>
    <property type="match status" value="1"/>
</dbReference>